<sequence length="170" mass="19740">MWWACKERGRGWAMLAWDKVCHPKGIGGLGFRDLRVFNLALLSRKVWRLLTIKDMLCYHLLSSKYFPSGYIFHPKVVDKQSYTWTSIATAIKAPENGFDWQVGAWNSIDIRNDNWGFEGLNGDLLCSTTLTMHERKVHDLWVNNHLSSNKERVRKSYGCFTGDHVTARFQ</sequence>
<protein>
    <recommendedName>
        <fullName evidence="3">Reverse transcriptase zinc-binding domain-containing protein</fullName>
    </recommendedName>
</protein>
<name>A0A5D2DGM1_GOSDA</name>
<reference evidence="1 2" key="1">
    <citation type="submission" date="2019-06" db="EMBL/GenBank/DDBJ databases">
        <title>WGS assembly of Gossypium darwinii.</title>
        <authorList>
            <person name="Chen Z.J."/>
            <person name="Sreedasyam A."/>
            <person name="Ando A."/>
            <person name="Song Q."/>
            <person name="De L."/>
            <person name="Hulse-Kemp A."/>
            <person name="Ding M."/>
            <person name="Ye W."/>
            <person name="Kirkbride R."/>
            <person name="Jenkins J."/>
            <person name="Plott C."/>
            <person name="Lovell J."/>
            <person name="Lin Y.-M."/>
            <person name="Vaughn R."/>
            <person name="Liu B."/>
            <person name="Li W."/>
            <person name="Simpson S."/>
            <person name="Scheffler B."/>
            <person name="Saski C."/>
            <person name="Grover C."/>
            <person name="Hu G."/>
            <person name="Conover J."/>
            <person name="Carlson J."/>
            <person name="Shu S."/>
            <person name="Boston L."/>
            <person name="Williams M."/>
            <person name="Peterson D."/>
            <person name="Mcgee K."/>
            <person name="Jones D."/>
            <person name="Wendel J."/>
            <person name="Stelly D."/>
            <person name="Grimwood J."/>
            <person name="Schmutz J."/>
        </authorList>
    </citation>
    <scope>NUCLEOTIDE SEQUENCE [LARGE SCALE GENOMIC DNA]</scope>
    <source>
        <strain evidence="1">1808015.09</strain>
    </source>
</reference>
<organism evidence="1 2">
    <name type="scientific">Gossypium darwinii</name>
    <name type="common">Darwin's cotton</name>
    <name type="synonym">Gossypium barbadense var. darwinii</name>
    <dbReference type="NCBI Taxonomy" id="34276"/>
    <lineage>
        <taxon>Eukaryota</taxon>
        <taxon>Viridiplantae</taxon>
        <taxon>Streptophyta</taxon>
        <taxon>Embryophyta</taxon>
        <taxon>Tracheophyta</taxon>
        <taxon>Spermatophyta</taxon>
        <taxon>Magnoliopsida</taxon>
        <taxon>eudicotyledons</taxon>
        <taxon>Gunneridae</taxon>
        <taxon>Pentapetalae</taxon>
        <taxon>rosids</taxon>
        <taxon>malvids</taxon>
        <taxon>Malvales</taxon>
        <taxon>Malvaceae</taxon>
        <taxon>Malvoideae</taxon>
        <taxon>Gossypium</taxon>
    </lineage>
</organism>
<accession>A0A5D2DGM1</accession>
<dbReference type="Proteomes" id="UP000323506">
    <property type="component" value="Chromosome D02"/>
</dbReference>
<proteinExistence type="predicted"/>
<keyword evidence="2" id="KW-1185">Reference proteome</keyword>
<gene>
    <name evidence="1" type="ORF">ES288_D02G136700v1</name>
</gene>
<evidence type="ECO:0000313" key="2">
    <source>
        <dbReference type="Proteomes" id="UP000323506"/>
    </source>
</evidence>
<dbReference type="AlphaFoldDB" id="A0A5D2DGM1"/>
<evidence type="ECO:0008006" key="3">
    <source>
        <dbReference type="Google" id="ProtNLM"/>
    </source>
</evidence>
<dbReference type="EMBL" id="CM017702">
    <property type="protein sequence ID" value="TYG79416.1"/>
    <property type="molecule type" value="Genomic_DNA"/>
</dbReference>
<evidence type="ECO:0000313" key="1">
    <source>
        <dbReference type="EMBL" id="TYG79416.1"/>
    </source>
</evidence>